<dbReference type="EMBL" id="KV460217">
    <property type="protein sequence ID" value="OBT98363.1"/>
    <property type="molecule type" value="Genomic_DNA"/>
</dbReference>
<dbReference type="CDD" id="cd00761">
    <property type="entry name" value="Glyco_tranf_GTA_type"/>
    <property type="match status" value="1"/>
</dbReference>
<reference evidence="3 4" key="1">
    <citation type="submission" date="2016-03" db="EMBL/GenBank/DDBJ databases">
        <title>Comparative genomics of Pseudogymnoascus destructans, the fungus causing white-nose syndrome of bats.</title>
        <authorList>
            <person name="Palmer J.M."/>
            <person name="Drees K.P."/>
            <person name="Foster J.T."/>
            <person name="Lindner D.L."/>
        </authorList>
    </citation>
    <scope>NUCLEOTIDE SEQUENCE [LARGE SCALE GENOMIC DNA]</scope>
    <source>
        <strain evidence="3 4">UAMH 10579</strain>
    </source>
</reference>
<keyword evidence="2" id="KW-1133">Transmembrane helix</keyword>
<feature type="compositionally biased region" description="Basic and acidic residues" evidence="1">
    <location>
        <begin position="363"/>
        <end position="372"/>
    </location>
</feature>
<evidence type="ECO:0000256" key="2">
    <source>
        <dbReference type="SAM" id="Phobius"/>
    </source>
</evidence>
<dbReference type="Proteomes" id="UP000091956">
    <property type="component" value="Unassembled WGS sequence"/>
</dbReference>
<keyword evidence="2" id="KW-0472">Membrane</keyword>
<protein>
    <submittedName>
        <fullName evidence="3">Uncharacterized protein</fullName>
    </submittedName>
</protein>
<evidence type="ECO:0000313" key="3">
    <source>
        <dbReference type="EMBL" id="OBT98363.1"/>
    </source>
</evidence>
<feature type="transmembrane region" description="Helical" evidence="2">
    <location>
        <begin position="492"/>
        <end position="512"/>
    </location>
</feature>
<proteinExistence type="predicted"/>
<dbReference type="GeneID" id="28836551"/>
<dbReference type="RefSeq" id="XP_018132096.1">
    <property type="nucleotide sequence ID" value="XM_018272663.2"/>
</dbReference>
<dbReference type="AlphaFoldDB" id="A0A1B8GRB1"/>
<sequence>MTRLEPLIVSALGRSPYNDELIVNDDQGQGDGTVRIGQQYDDRGRPINPETTQRTKNLVRASNEVLQAAGIIEPNADYRARDEALKAAREEDFEKAFRRRTIGGVLLTAGVWGTSGLRRRTLLYREYSNHPLLDIIRLERVDRSVPRILGAGLPALLLNRAFGNFALVYEQIFDIKNQSTKRIIEYCFYHVMFHYQYFATLQQLNLFNPRQLVPTLLFMVPFSSQSPLYLPAFPATVSTPNLLSWVSSVGLVLAPCILLAAWKRTTQLLSNLIFDPLYEFLPHPSNPRPQSPDLLGTINELRQTIQEHDYDDLSNPPRLPDPNSVSNASDYSSGSTESDLSPETHRHGPPFTASPVTPTSDPRTLRALEGEPRSPLPQEAEQELDYSPSRRRDSLATTTDEEAIAQTTFISFDVEATDEPAEAIGSYSAELRNANYADEPRSDAKIYNLTATSLLPAHLAADALSVLAAAVFTMPLEAMAVRAIGQSWRVKMGLPVGDMFWIFLGGGSGLTWNGVASVATLFVTEVLITGVVWGVYSGGMTLWDWKSGEAEAKKAKDSK</sequence>
<evidence type="ECO:0000313" key="4">
    <source>
        <dbReference type="Proteomes" id="UP000091956"/>
    </source>
</evidence>
<feature type="transmembrane region" description="Helical" evidence="2">
    <location>
        <begin position="518"/>
        <end position="536"/>
    </location>
</feature>
<feature type="compositionally biased region" description="Polar residues" evidence="1">
    <location>
        <begin position="323"/>
        <end position="341"/>
    </location>
</feature>
<evidence type="ECO:0000256" key="1">
    <source>
        <dbReference type="SAM" id="MobiDB-lite"/>
    </source>
</evidence>
<accession>A0A1B8GRB1</accession>
<organism evidence="3 4">
    <name type="scientific">Pseudogymnoascus verrucosus</name>
    <dbReference type="NCBI Taxonomy" id="342668"/>
    <lineage>
        <taxon>Eukaryota</taxon>
        <taxon>Fungi</taxon>
        <taxon>Dikarya</taxon>
        <taxon>Ascomycota</taxon>
        <taxon>Pezizomycotina</taxon>
        <taxon>Leotiomycetes</taxon>
        <taxon>Thelebolales</taxon>
        <taxon>Thelebolaceae</taxon>
        <taxon>Pseudogymnoascus</taxon>
    </lineage>
</organism>
<name>A0A1B8GRB1_9PEZI</name>
<dbReference type="OrthoDB" id="5383784at2759"/>
<reference evidence="4" key="2">
    <citation type="journal article" date="2018" name="Nat. Commun.">
        <title>Extreme sensitivity to ultraviolet light in the fungal pathogen causing white-nose syndrome of bats.</title>
        <authorList>
            <person name="Palmer J.M."/>
            <person name="Drees K.P."/>
            <person name="Foster J.T."/>
            <person name="Lindner D.L."/>
        </authorList>
    </citation>
    <scope>NUCLEOTIDE SEQUENCE [LARGE SCALE GENOMIC DNA]</scope>
    <source>
        <strain evidence="4">UAMH 10579</strain>
    </source>
</reference>
<keyword evidence="4" id="KW-1185">Reference proteome</keyword>
<gene>
    <name evidence="3" type="ORF">VE01_03165</name>
</gene>
<feature type="region of interest" description="Disordered" evidence="1">
    <location>
        <begin position="310"/>
        <end position="399"/>
    </location>
</feature>
<keyword evidence="2" id="KW-0812">Transmembrane</keyword>